<dbReference type="CDD" id="cd11919">
    <property type="entry name" value="SH3_Sorbs1_1"/>
    <property type="match status" value="1"/>
</dbReference>
<accession>A0ABM3SAZ5</accession>
<dbReference type="Gene3D" id="2.30.30.40">
    <property type="entry name" value="SH3 Domains"/>
    <property type="match status" value="3"/>
</dbReference>
<dbReference type="InterPro" id="IPR035610">
    <property type="entry name" value="SORBS1_SH3_1"/>
</dbReference>
<evidence type="ECO:0000313" key="8">
    <source>
        <dbReference type="Proteomes" id="UP001652580"/>
    </source>
</evidence>
<dbReference type="SMART" id="SM00326">
    <property type="entry name" value="SH3"/>
    <property type="match status" value="3"/>
</dbReference>
<evidence type="ECO:0000256" key="3">
    <source>
        <dbReference type="ARBA" id="ARBA00022949"/>
    </source>
</evidence>
<evidence type="ECO:0000313" key="9">
    <source>
        <dbReference type="RefSeq" id="XP_057387013.1"/>
    </source>
</evidence>
<dbReference type="Pfam" id="PF07653">
    <property type="entry name" value="SH3_2"/>
    <property type="match status" value="1"/>
</dbReference>
<organism evidence="8 9">
    <name type="scientific">Balaenoptera acutorostrata</name>
    <name type="common">Common minke whale</name>
    <name type="synonym">Balaena rostrata</name>
    <dbReference type="NCBI Taxonomy" id="9767"/>
    <lineage>
        <taxon>Eukaryota</taxon>
        <taxon>Metazoa</taxon>
        <taxon>Chordata</taxon>
        <taxon>Craniata</taxon>
        <taxon>Vertebrata</taxon>
        <taxon>Euteleostomi</taxon>
        <taxon>Mammalia</taxon>
        <taxon>Eutheria</taxon>
        <taxon>Laurasiatheria</taxon>
        <taxon>Artiodactyla</taxon>
        <taxon>Whippomorpha</taxon>
        <taxon>Cetacea</taxon>
        <taxon>Mysticeti</taxon>
        <taxon>Balaenopteridae</taxon>
        <taxon>Balaenoptera</taxon>
    </lineage>
</organism>
<evidence type="ECO:0000256" key="5">
    <source>
        <dbReference type="SAM" id="MobiDB-lite"/>
    </source>
</evidence>
<feature type="region of interest" description="Disordered" evidence="5">
    <location>
        <begin position="1"/>
        <end position="149"/>
    </location>
</feature>
<dbReference type="PRINTS" id="PR00499">
    <property type="entry name" value="P67PHOX"/>
</dbReference>
<dbReference type="CDD" id="cd11916">
    <property type="entry name" value="SH3_Sorbs1_3"/>
    <property type="match status" value="1"/>
</dbReference>
<dbReference type="RefSeq" id="XP_057387013.1">
    <property type="nucleotide sequence ID" value="XM_057531030.1"/>
</dbReference>
<feature type="compositionally biased region" description="Basic and acidic residues" evidence="5">
    <location>
        <begin position="62"/>
        <end position="71"/>
    </location>
</feature>
<evidence type="ECO:0000256" key="1">
    <source>
        <dbReference type="ARBA" id="ARBA00004282"/>
    </source>
</evidence>
<proteinExistence type="predicted"/>
<dbReference type="SMART" id="SM00459">
    <property type="entry name" value="Sorb"/>
    <property type="match status" value="1"/>
</dbReference>
<dbReference type="Pfam" id="PF02208">
    <property type="entry name" value="Sorb"/>
    <property type="match status" value="1"/>
</dbReference>
<dbReference type="PANTHER" id="PTHR14167">
    <property type="entry name" value="SH3 DOMAIN-CONTAINING"/>
    <property type="match status" value="1"/>
</dbReference>
<dbReference type="GeneID" id="103016925"/>
<dbReference type="Pfam" id="PF14604">
    <property type="entry name" value="SH3_9"/>
    <property type="match status" value="1"/>
</dbReference>
<feature type="region of interest" description="Disordered" evidence="5">
    <location>
        <begin position="164"/>
        <end position="233"/>
    </location>
</feature>
<dbReference type="InterPro" id="IPR036028">
    <property type="entry name" value="SH3-like_dom_sf"/>
</dbReference>
<feature type="compositionally biased region" description="Basic and acidic residues" evidence="5">
    <location>
        <begin position="310"/>
        <end position="334"/>
    </location>
</feature>
<dbReference type="InterPro" id="IPR035606">
    <property type="entry name" value="SORBS1_SH3"/>
</dbReference>
<feature type="domain" description="SH3" evidence="6">
    <location>
        <begin position="689"/>
        <end position="750"/>
    </location>
</feature>
<comment type="subcellular location">
    <subcellularLocation>
        <location evidence="1">Cell junction</location>
    </subcellularLocation>
</comment>
<feature type="region of interest" description="Disordered" evidence="5">
    <location>
        <begin position="408"/>
        <end position="433"/>
    </location>
</feature>
<feature type="domain" description="SH3" evidence="6">
    <location>
        <begin position="583"/>
        <end position="644"/>
    </location>
</feature>
<feature type="region of interest" description="Disordered" evidence="5">
    <location>
        <begin position="251"/>
        <end position="343"/>
    </location>
</feature>
<feature type="domain" description="SoHo" evidence="7">
    <location>
        <begin position="212"/>
        <end position="269"/>
    </location>
</feature>
<name>A0ABM3SAZ5_BALAC</name>
<dbReference type="CDD" id="cd11922">
    <property type="entry name" value="SH3_Sorbs1_2"/>
    <property type="match status" value="1"/>
</dbReference>
<dbReference type="InterPro" id="IPR035611">
    <property type="entry name" value="SORBS1_SH3_2"/>
</dbReference>
<dbReference type="PANTHER" id="PTHR14167:SF64">
    <property type="entry name" value="SORBIN AND SH3 DOMAIN-CONTAINING PROTEIN 1"/>
    <property type="match status" value="1"/>
</dbReference>
<evidence type="ECO:0000256" key="2">
    <source>
        <dbReference type="ARBA" id="ARBA00022443"/>
    </source>
</evidence>
<evidence type="ECO:0000256" key="4">
    <source>
        <dbReference type="PROSITE-ProRule" id="PRU00192"/>
    </source>
</evidence>
<feature type="region of interest" description="Disordered" evidence="5">
    <location>
        <begin position="659"/>
        <end position="687"/>
    </location>
</feature>
<feature type="domain" description="SH3" evidence="6">
    <location>
        <begin position="509"/>
        <end position="568"/>
    </location>
</feature>
<keyword evidence="3" id="KW-0965">Cell junction</keyword>
<feature type="compositionally biased region" description="Low complexity" evidence="5">
    <location>
        <begin position="659"/>
        <end position="675"/>
    </location>
</feature>
<dbReference type="PROSITE" id="PS50002">
    <property type="entry name" value="SH3"/>
    <property type="match status" value="3"/>
</dbReference>
<sequence length="750" mass="84105">MSSECDVGASKAVVNGLAPGSNGQDRDTDPTKICTGKGAVTLRASSSYREIPSGSPVSPRETPQEERKPVLESENSSADEWRLPSNADANGNAQPSPLVAKGYRSVHPNLPSDKPQDSSPLLNEVSSSHVGTDSQTFAPVSKPSSAYPSTTIVNPTIVLLQHNREQQKRLSSLSDPVLERRVGEQDSAPTQEKPTSPGRAAEKKVKDDSRRVAKSTQDLSDVSMDDVGIPLRNTERSKDWYKTMFKQIHKLNRDDDSDLYSPRYSFSEDTKSPLSVPRSKSEMNYIDGEKVVKRSATLPLPTRSSSLKSSPERNDWEPPDKKADTRKYRAEPKSIYEYQPGKSSVLTNEKMSSAVSPTPEISSEPPGYVYSSNFHAVKRESDGAPGDLTSLENERQIYKSVLEGGDIPLQGLSGLKRPSSSASTKDSESPRHFIPADYLESTEEFIRRRHDDKEKLLADQRRLKREQEEADIAARRHTGVIPTHHQFITNERFGDLLNIDDTAKRKSGSEMRPARAKFDFKAQTLKELPLQKGDVVYIYKQIDQNWYEGEHHGRVGIFPRTYIELLPPAEKAQPKKLAPVQVLEYGEAVAKFNFNGDTQVEMSFRKGERITLLRQVDENWYEGRIPGTSRQGIFPITYVDVIKRPLVKNPVDYIDLPFSSSPSRSATASPQQPQALQRRVTPDRSQTSQDLFSYQALYSYIPQNDDELELRDGDIVDVMEKCDDGWFVGTSRRTRQFGTFPGNYVKPLYL</sequence>
<dbReference type="InterPro" id="IPR001452">
    <property type="entry name" value="SH3_domain"/>
</dbReference>
<gene>
    <name evidence="9" type="primary">SORBS1</name>
</gene>
<dbReference type="Pfam" id="PF00018">
    <property type="entry name" value="SH3_1"/>
    <property type="match status" value="1"/>
</dbReference>
<keyword evidence="8" id="KW-1185">Reference proteome</keyword>
<dbReference type="InterPro" id="IPR050384">
    <property type="entry name" value="Endophilin_SH3RF"/>
</dbReference>
<dbReference type="SUPFAM" id="SSF50044">
    <property type="entry name" value="SH3-domain"/>
    <property type="match status" value="3"/>
</dbReference>
<reference evidence="9" key="1">
    <citation type="submission" date="2025-08" db="UniProtKB">
        <authorList>
            <consortium name="RefSeq"/>
        </authorList>
    </citation>
    <scope>IDENTIFICATION</scope>
</reference>
<evidence type="ECO:0000259" key="7">
    <source>
        <dbReference type="PROSITE" id="PS50831"/>
    </source>
</evidence>
<dbReference type="Proteomes" id="UP001652580">
    <property type="component" value="Chromosome 16"/>
</dbReference>
<feature type="compositionally biased region" description="Basic and acidic residues" evidence="5">
    <location>
        <begin position="200"/>
        <end position="211"/>
    </location>
</feature>
<dbReference type="PROSITE" id="PS50831">
    <property type="entry name" value="SOHO"/>
    <property type="match status" value="1"/>
</dbReference>
<keyword evidence="2 4" id="KW-0728">SH3 domain</keyword>
<evidence type="ECO:0000259" key="6">
    <source>
        <dbReference type="PROSITE" id="PS50002"/>
    </source>
</evidence>
<protein>
    <submittedName>
        <fullName evidence="9">Sorbin and SH3 domain-containing protein 1 isoform X39</fullName>
    </submittedName>
</protein>
<dbReference type="InterPro" id="IPR003127">
    <property type="entry name" value="SoHo_dom"/>
</dbReference>
<dbReference type="PRINTS" id="PR00452">
    <property type="entry name" value="SH3DOMAIN"/>
</dbReference>
<feature type="compositionally biased region" description="Polar residues" evidence="5">
    <location>
        <begin position="117"/>
        <end position="149"/>
    </location>
</feature>